<organism evidence="2 3">
    <name type="scientific">Acanthoscelides obtectus</name>
    <name type="common">Bean weevil</name>
    <name type="synonym">Bruchus obtectus</name>
    <dbReference type="NCBI Taxonomy" id="200917"/>
    <lineage>
        <taxon>Eukaryota</taxon>
        <taxon>Metazoa</taxon>
        <taxon>Ecdysozoa</taxon>
        <taxon>Arthropoda</taxon>
        <taxon>Hexapoda</taxon>
        <taxon>Insecta</taxon>
        <taxon>Pterygota</taxon>
        <taxon>Neoptera</taxon>
        <taxon>Endopterygota</taxon>
        <taxon>Coleoptera</taxon>
        <taxon>Polyphaga</taxon>
        <taxon>Cucujiformia</taxon>
        <taxon>Chrysomeloidea</taxon>
        <taxon>Chrysomelidae</taxon>
        <taxon>Bruchinae</taxon>
        <taxon>Bruchini</taxon>
        <taxon>Acanthoscelides</taxon>
    </lineage>
</organism>
<dbReference type="EMBL" id="CAKOFQ010009252">
    <property type="protein sequence ID" value="CAH2017377.1"/>
    <property type="molecule type" value="Genomic_DNA"/>
</dbReference>
<comment type="caution">
    <text evidence="2">The sequence shown here is derived from an EMBL/GenBank/DDBJ whole genome shotgun (WGS) entry which is preliminary data.</text>
</comment>
<keyword evidence="3" id="KW-1185">Reference proteome</keyword>
<sequence>MYPKIPTNIPSIFFPMLFDATIALEIKLPYELVFGHTSGRPPEHVYLCRQYTLAEAIRDETSARVYLLFPPRPRPSRLALGALGVEAVSQCESKEPRA</sequence>
<dbReference type="Proteomes" id="UP001152888">
    <property type="component" value="Unassembled WGS sequence"/>
</dbReference>
<gene>
    <name evidence="1" type="ORF">ACAOBT_LOCUS27244</name>
    <name evidence="2" type="ORF">ACAOBT_LOCUS35978</name>
</gene>
<proteinExistence type="predicted"/>
<evidence type="ECO:0000313" key="3">
    <source>
        <dbReference type="Proteomes" id="UP001152888"/>
    </source>
</evidence>
<reference evidence="2" key="1">
    <citation type="submission" date="2022-03" db="EMBL/GenBank/DDBJ databases">
        <authorList>
            <person name="Sayadi A."/>
        </authorList>
    </citation>
    <scope>NUCLEOTIDE SEQUENCE</scope>
</reference>
<dbReference type="AlphaFoldDB" id="A0A9P0QCU9"/>
<accession>A0A9P0QCU9</accession>
<dbReference type="EMBL" id="CAKOFQ010007531">
    <property type="protein sequence ID" value="CAH2003181.1"/>
    <property type="molecule type" value="Genomic_DNA"/>
</dbReference>
<evidence type="ECO:0000313" key="1">
    <source>
        <dbReference type="EMBL" id="CAH2003181.1"/>
    </source>
</evidence>
<evidence type="ECO:0000313" key="2">
    <source>
        <dbReference type="EMBL" id="CAH2017377.1"/>
    </source>
</evidence>
<name>A0A9P0QCU9_ACAOB</name>
<protein>
    <submittedName>
        <fullName evidence="2">Uncharacterized protein</fullName>
    </submittedName>
</protein>